<keyword evidence="14" id="KW-0067">ATP-binding</keyword>
<dbReference type="EMBL" id="JAZEWV010000010">
    <property type="protein sequence ID" value="MEE4543320.1"/>
    <property type="molecule type" value="Genomic_DNA"/>
</dbReference>
<dbReference type="PANTHER" id="PTHR45436">
    <property type="entry name" value="SENSOR HISTIDINE KINASE YKOH"/>
    <property type="match status" value="1"/>
</dbReference>
<evidence type="ECO:0000256" key="2">
    <source>
        <dbReference type="ARBA" id="ARBA00004370"/>
    </source>
</evidence>
<dbReference type="Gene3D" id="3.30.565.10">
    <property type="entry name" value="Histidine kinase-like ATPase, C-terminal domain"/>
    <property type="match status" value="1"/>
</dbReference>
<dbReference type="Gene3D" id="6.10.340.10">
    <property type="match status" value="1"/>
</dbReference>
<dbReference type="SMART" id="SM00304">
    <property type="entry name" value="HAMP"/>
    <property type="match status" value="1"/>
</dbReference>
<dbReference type="Pfam" id="PF02518">
    <property type="entry name" value="HATPase_c"/>
    <property type="match status" value="1"/>
</dbReference>
<keyword evidence="15" id="KW-1185">Reference proteome</keyword>
<feature type="domain" description="Histidine kinase" evidence="12">
    <location>
        <begin position="565"/>
        <end position="670"/>
    </location>
</feature>
<dbReference type="InterPro" id="IPR003594">
    <property type="entry name" value="HATPase_dom"/>
</dbReference>
<dbReference type="GO" id="GO:0005524">
    <property type="term" value="F:ATP binding"/>
    <property type="evidence" value="ECO:0007669"/>
    <property type="project" value="UniProtKB-KW"/>
</dbReference>
<dbReference type="InterPro" id="IPR005467">
    <property type="entry name" value="His_kinase_dom"/>
</dbReference>
<keyword evidence="9" id="KW-0902">Two-component regulatory system</keyword>
<protein>
    <recommendedName>
        <fullName evidence="3">histidine kinase</fullName>
        <ecNumber evidence="3">2.7.13.3</ecNumber>
    </recommendedName>
</protein>
<comment type="caution">
    <text evidence="14">The sequence shown here is derived from an EMBL/GenBank/DDBJ whole genome shotgun (WGS) entry which is preliminary data.</text>
</comment>
<evidence type="ECO:0000259" key="12">
    <source>
        <dbReference type="PROSITE" id="PS50109"/>
    </source>
</evidence>
<evidence type="ECO:0000256" key="8">
    <source>
        <dbReference type="ARBA" id="ARBA00022989"/>
    </source>
</evidence>
<feature type="transmembrane region" description="Helical" evidence="11">
    <location>
        <begin position="49"/>
        <end position="68"/>
    </location>
</feature>
<evidence type="ECO:0000256" key="4">
    <source>
        <dbReference type="ARBA" id="ARBA00022553"/>
    </source>
</evidence>
<keyword evidence="8 11" id="KW-1133">Transmembrane helix</keyword>
<keyword evidence="7" id="KW-0418">Kinase</keyword>
<evidence type="ECO:0000259" key="13">
    <source>
        <dbReference type="PROSITE" id="PS50885"/>
    </source>
</evidence>
<reference evidence="14 15" key="1">
    <citation type="submission" date="2023-12" db="EMBL/GenBank/DDBJ databases">
        <title>Streptomyces sp. V4-01.</title>
        <authorList>
            <person name="Somphong A."/>
            <person name="Phongsopitanun W."/>
        </authorList>
    </citation>
    <scope>NUCLEOTIDE SEQUENCE [LARGE SCALE GENOMIC DNA]</scope>
    <source>
        <strain evidence="14 15">V4-01</strain>
    </source>
</reference>
<sequence length="861" mass="91286">MSVHEVDAPARPEAVVPLPHGGRGVTERGGDGDLPPRGFADRWPFRRKLNVLVGVPLVVVALLLAYVISGLVGQARDAASAATLVRDSRQVAELVDRVETEHQQALLLSVRYESATAGTGAKRPSLSAYRQAQAAVDAQVGRVRTTFGGRLPEAEAQILRELNGLGSLRSTIEQSYLPADNIDPTYTAMVDGLIDGLGLDDGSTLSTTRTGALLDSLLRAEAAHSAFETSVFSAQTADANALIEFNNAVGYEQLYAYQVTRFGRFGTDAQRSELGGIERGAAWNAISMQYAGLQIDPSALETTDPGRVTGALSHALAAYPGYRQQAQNRLAITGDLIGQIAGRARTASSDAWWRAAWLLGATLLAFALWLAFSVAVRRSVVRPVQALTGAAAEVAEVAGRELARVADDDAADVGPPRLREVPVTARDEIGDLAEAFNRVQGSAAALLERQVLSRRNVAEMFGNVGRRVSNLTARQLALIDAVERGETDPELLDRLYRIDHLAVRLQRNADSLMLLAGIREAGLDAGPTELTNVVRAALGQIEGYQRVSLHAVADVTLAPDIVADLTLMLAELLENAVAFSPAHSHVEVSVREGADGAAIEIADHGLGMSAERLAEENARLVRRERLDLVPTKVLGLFVVGSLARRWGIHVTLTRTPGGGVTSRVVIPPTLLLLMSPFAEAPPVTPPTAPSAPSGPVPGEPAPPDPATPLPRRARSEPGRPAAAEHARPALPAAAAPVRPALPAAPAAGVATEGRRPAWAVLPEQPDRTDHADRADQDTEAARPLRRRVRGATLHTTLGENAPGSAPQRPRVTDAEEVRSSLDEFEAAIARAHRDTAADTGGGRRGTDSHDQNNALQEGAEQ</sequence>
<feature type="region of interest" description="Disordered" evidence="10">
    <location>
        <begin position="681"/>
        <end position="732"/>
    </location>
</feature>
<feature type="region of interest" description="Disordered" evidence="10">
    <location>
        <begin position="745"/>
        <end position="861"/>
    </location>
</feature>
<dbReference type="Proteomes" id="UP001344658">
    <property type="component" value="Unassembled WGS sequence"/>
</dbReference>
<proteinExistence type="predicted"/>
<name>A0ABU7PBX4_9ACTN</name>
<feature type="region of interest" description="Disordered" evidence="10">
    <location>
        <begin position="1"/>
        <end position="33"/>
    </location>
</feature>
<feature type="transmembrane region" description="Helical" evidence="11">
    <location>
        <begin position="351"/>
        <end position="372"/>
    </location>
</feature>
<evidence type="ECO:0000256" key="5">
    <source>
        <dbReference type="ARBA" id="ARBA00022679"/>
    </source>
</evidence>
<dbReference type="PANTHER" id="PTHR45436:SF5">
    <property type="entry name" value="SENSOR HISTIDINE KINASE TRCS"/>
    <property type="match status" value="1"/>
</dbReference>
<evidence type="ECO:0000256" key="10">
    <source>
        <dbReference type="SAM" id="MobiDB-lite"/>
    </source>
</evidence>
<evidence type="ECO:0000256" key="7">
    <source>
        <dbReference type="ARBA" id="ARBA00022777"/>
    </source>
</evidence>
<gene>
    <name evidence="14" type="ORF">V2S66_15245</name>
</gene>
<dbReference type="InterPro" id="IPR036890">
    <property type="entry name" value="HATPase_C_sf"/>
</dbReference>
<comment type="catalytic activity">
    <reaction evidence="1">
        <text>ATP + protein L-histidine = ADP + protein N-phospho-L-histidine.</text>
        <dbReference type="EC" id="2.7.13.3"/>
    </reaction>
</comment>
<dbReference type="SUPFAM" id="SSF55874">
    <property type="entry name" value="ATPase domain of HSP90 chaperone/DNA topoisomerase II/histidine kinase"/>
    <property type="match status" value="1"/>
</dbReference>
<feature type="compositionally biased region" description="Basic and acidic residues" evidence="10">
    <location>
        <begin position="713"/>
        <end position="727"/>
    </location>
</feature>
<evidence type="ECO:0000256" key="9">
    <source>
        <dbReference type="ARBA" id="ARBA00023012"/>
    </source>
</evidence>
<feature type="compositionally biased region" description="Basic and acidic residues" evidence="10">
    <location>
        <begin position="764"/>
        <end position="782"/>
    </location>
</feature>
<dbReference type="CDD" id="cd06225">
    <property type="entry name" value="HAMP"/>
    <property type="match status" value="1"/>
</dbReference>
<feature type="compositionally biased region" description="Pro residues" evidence="10">
    <location>
        <begin position="682"/>
        <end position="708"/>
    </location>
</feature>
<evidence type="ECO:0000256" key="6">
    <source>
        <dbReference type="ARBA" id="ARBA00022692"/>
    </source>
</evidence>
<evidence type="ECO:0000313" key="14">
    <source>
        <dbReference type="EMBL" id="MEE4543320.1"/>
    </source>
</evidence>
<dbReference type="EC" id="2.7.13.3" evidence="3"/>
<evidence type="ECO:0000313" key="15">
    <source>
        <dbReference type="Proteomes" id="UP001344658"/>
    </source>
</evidence>
<dbReference type="RefSeq" id="WP_330795607.1">
    <property type="nucleotide sequence ID" value="NZ_JAZEWV010000010.1"/>
</dbReference>
<feature type="compositionally biased region" description="Basic and acidic residues" evidence="10">
    <location>
        <begin position="810"/>
        <end position="821"/>
    </location>
</feature>
<keyword evidence="4" id="KW-0597">Phosphoprotein</keyword>
<keyword evidence="5" id="KW-0808">Transferase</keyword>
<dbReference type="Pfam" id="PF00672">
    <property type="entry name" value="HAMP"/>
    <property type="match status" value="1"/>
</dbReference>
<feature type="domain" description="HAMP" evidence="13">
    <location>
        <begin position="378"/>
        <end position="448"/>
    </location>
</feature>
<organism evidence="14 15">
    <name type="scientific">Actinacidiphila polyblastidii</name>
    <dbReference type="NCBI Taxonomy" id="3110430"/>
    <lineage>
        <taxon>Bacteria</taxon>
        <taxon>Bacillati</taxon>
        <taxon>Actinomycetota</taxon>
        <taxon>Actinomycetes</taxon>
        <taxon>Kitasatosporales</taxon>
        <taxon>Streptomycetaceae</taxon>
        <taxon>Actinacidiphila</taxon>
    </lineage>
</organism>
<keyword evidence="6 11" id="KW-0812">Transmembrane</keyword>
<accession>A0ABU7PBX4</accession>
<feature type="compositionally biased region" description="Basic and acidic residues" evidence="10">
    <location>
        <begin position="1"/>
        <end position="10"/>
    </location>
</feature>
<keyword evidence="14" id="KW-0547">Nucleotide-binding</keyword>
<keyword evidence="11" id="KW-0472">Membrane</keyword>
<dbReference type="PROSITE" id="PS50885">
    <property type="entry name" value="HAMP"/>
    <property type="match status" value="1"/>
</dbReference>
<evidence type="ECO:0000256" key="3">
    <source>
        <dbReference type="ARBA" id="ARBA00012438"/>
    </source>
</evidence>
<dbReference type="SMART" id="SM00387">
    <property type="entry name" value="HATPase_c"/>
    <property type="match status" value="1"/>
</dbReference>
<evidence type="ECO:0000256" key="11">
    <source>
        <dbReference type="SAM" id="Phobius"/>
    </source>
</evidence>
<evidence type="ECO:0000256" key="1">
    <source>
        <dbReference type="ARBA" id="ARBA00000085"/>
    </source>
</evidence>
<dbReference type="InterPro" id="IPR003660">
    <property type="entry name" value="HAMP_dom"/>
</dbReference>
<comment type="subcellular location">
    <subcellularLocation>
        <location evidence="2">Membrane</location>
    </subcellularLocation>
</comment>
<dbReference type="PROSITE" id="PS50109">
    <property type="entry name" value="HIS_KIN"/>
    <property type="match status" value="1"/>
</dbReference>
<dbReference type="InterPro" id="IPR050428">
    <property type="entry name" value="TCS_sensor_his_kinase"/>
</dbReference>